<dbReference type="EMBL" id="CP028913">
    <property type="protein sequence ID" value="AWB94732.1"/>
    <property type="molecule type" value="Genomic_DNA"/>
</dbReference>
<reference evidence="2 3" key="1">
    <citation type="submission" date="2018-04" db="EMBL/GenBank/DDBJ databases">
        <authorList>
            <person name="Li J."/>
        </authorList>
    </citation>
    <scope>NUCLEOTIDE SEQUENCE [LARGE SCALE GENOMIC DNA]</scope>
    <source>
        <strain evidence="3">30A</strain>
    </source>
</reference>
<evidence type="ECO:0000313" key="3">
    <source>
        <dbReference type="Proteomes" id="UP000244729"/>
    </source>
</evidence>
<dbReference type="OrthoDB" id="5123002at2"/>
<dbReference type="Proteomes" id="UP000244729">
    <property type="component" value="Chromosome"/>
</dbReference>
<evidence type="ECO:0000313" key="2">
    <source>
        <dbReference type="EMBL" id="AWB94732.1"/>
    </source>
</evidence>
<proteinExistence type="predicted"/>
<feature type="compositionally biased region" description="Basic and acidic residues" evidence="1">
    <location>
        <begin position="136"/>
        <end position="145"/>
    </location>
</feature>
<accession>A0A2S0WTU4</accession>
<dbReference type="KEGG" id="agm:DCE93_02890"/>
<dbReference type="RefSeq" id="WP_108594554.1">
    <property type="nucleotide sequence ID" value="NZ_CP028913.1"/>
</dbReference>
<evidence type="ECO:0000256" key="1">
    <source>
        <dbReference type="SAM" id="MobiDB-lite"/>
    </source>
</evidence>
<protein>
    <submittedName>
        <fullName evidence="2">Uncharacterized protein</fullName>
    </submittedName>
</protein>
<name>A0A2S0WTU4_9MICO</name>
<dbReference type="AlphaFoldDB" id="A0A2S0WTU4"/>
<sequence length="170" mass="19256">MRPDYARYEEEIIRLFYDYTTTVLWFPYPVAYEESGLSPALIAGLRAWGQLFEDGLDSDFQWRSPELPARVDRERRELAHRLGDELGSAFEVEFDVGFGPRTASYRSTEPPTNPAAAAVFAAWAEAARAERADLERRAAEHRESGETGGWYAVIPGTEQRFVPLDTPPPE</sequence>
<gene>
    <name evidence="2" type="ORF">DCE93_02890</name>
</gene>
<keyword evidence="3" id="KW-1185">Reference proteome</keyword>
<feature type="region of interest" description="Disordered" evidence="1">
    <location>
        <begin position="136"/>
        <end position="170"/>
    </location>
</feature>
<organism evidence="2 3">
    <name type="scientific">Agromyces badenianii</name>
    <dbReference type="NCBI Taxonomy" id="2080742"/>
    <lineage>
        <taxon>Bacteria</taxon>
        <taxon>Bacillati</taxon>
        <taxon>Actinomycetota</taxon>
        <taxon>Actinomycetes</taxon>
        <taxon>Micrococcales</taxon>
        <taxon>Microbacteriaceae</taxon>
        <taxon>Agromyces</taxon>
    </lineage>
</organism>